<protein>
    <submittedName>
        <fullName evidence="2">Uncharacterized protein</fullName>
    </submittedName>
</protein>
<evidence type="ECO:0000313" key="2">
    <source>
        <dbReference type="EMBL" id="CEM03630.1"/>
    </source>
</evidence>
<evidence type="ECO:0000313" key="3">
    <source>
        <dbReference type="Proteomes" id="UP000041254"/>
    </source>
</evidence>
<dbReference type="EMBL" id="CDMY01000346">
    <property type="protein sequence ID" value="CEM03630.1"/>
    <property type="molecule type" value="Genomic_DNA"/>
</dbReference>
<sequence>MAVMGAIGQDQSRSGDSVVRIRGGAASARPAVPHRTQLQPHHTHQTPTPSPTPLTERGTLRSTAHQTSPPPSPLPPFSSRQHTGWSTPSVAVGGS</sequence>
<feature type="region of interest" description="Disordered" evidence="1">
    <location>
        <begin position="1"/>
        <end position="95"/>
    </location>
</feature>
<dbReference type="InParanoid" id="A0A0G4EYU9"/>
<dbReference type="VEuPathDB" id="CryptoDB:Vbra_13982"/>
<reference evidence="2 3" key="1">
    <citation type="submission" date="2014-11" db="EMBL/GenBank/DDBJ databases">
        <authorList>
            <person name="Zhu J."/>
            <person name="Qi W."/>
            <person name="Song R."/>
        </authorList>
    </citation>
    <scope>NUCLEOTIDE SEQUENCE [LARGE SCALE GENOMIC DNA]</scope>
</reference>
<evidence type="ECO:0000256" key="1">
    <source>
        <dbReference type="SAM" id="MobiDB-lite"/>
    </source>
</evidence>
<name>A0A0G4EYU9_VITBC</name>
<dbReference type="Proteomes" id="UP000041254">
    <property type="component" value="Unassembled WGS sequence"/>
</dbReference>
<accession>A0A0G4EYU9</accession>
<organism evidence="2 3">
    <name type="scientific">Vitrella brassicaformis (strain CCMP3155)</name>
    <dbReference type="NCBI Taxonomy" id="1169540"/>
    <lineage>
        <taxon>Eukaryota</taxon>
        <taxon>Sar</taxon>
        <taxon>Alveolata</taxon>
        <taxon>Colpodellida</taxon>
        <taxon>Vitrellaceae</taxon>
        <taxon>Vitrella</taxon>
    </lineage>
</organism>
<keyword evidence="3" id="KW-1185">Reference proteome</keyword>
<proteinExistence type="predicted"/>
<gene>
    <name evidence="2" type="ORF">Vbra_13982</name>
</gene>
<feature type="compositionally biased region" description="Polar residues" evidence="1">
    <location>
        <begin position="80"/>
        <end position="89"/>
    </location>
</feature>
<dbReference type="AlphaFoldDB" id="A0A0G4EYU9"/>